<gene>
    <name evidence="3" type="ORF">C8N24_6156</name>
</gene>
<dbReference type="InterPro" id="IPR003594">
    <property type="entry name" value="HATPase_dom"/>
</dbReference>
<protein>
    <submittedName>
        <fullName evidence="3">Histidine kinase-like protein</fullName>
    </submittedName>
</protein>
<dbReference type="PANTHER" id="PTHR35526">
    <property type="entry name" value="ANTI-SIGMA-F FACTOR RSBW-RELATED"/>
    <property type="match status" value="1"/>
</dbReference>
<keyword evidence="3" id="KW-0808">Transferase</keyword>
<dbReference type="SUPFAM" id="SSF55874">
    <property type="entry name" value="ATPase domain of HSP90 chaperone/DNA topoisomerase II/histidine kinase"/>
    <property type="match status" value="1"/>
</dbReference>
<name>A0A660L465_9ACTN</name>
<dbReference type="CDD" id="cd16936">
    <property type="entry name" value="HATPase_RsbW-like"/>
    <property type="match status" value="1"/>
</dbReference>
<comment type="caution">
    <text evidence="3">The sequence shown here is derived from an EMBL/GenBank/DDBJ whole genome shotgun (WGS) entry which is preliminary data.</text>
</comment>
<proteinExistence type="predicted"/>
<keyword evidence="3" id="KW-0418">Kinase</keyword>
<evidence type="ECO:0000313" key="3">
    <source>
        <dbReference type="EMBL" id="RKQ88115.1"/>
    </source>
</evidence>
<evidence type="ECO:0000259" key="2">
    <source>
        <dbReference type="Pfam" id="PF13581"/>
    </source>
</evidence>
<organism evidence="3 4">
    <name type="scientific">Solirubrobacter pauli</name>
    <dbReference type="NCBI Taxonomy" id="166793"/>
    <lineage>
        <taxon>Bacteria</taxon>
        <taxon>Bacillati</taxon>
        <taxon>Actinomycetota</taxon>
        <taxon>Thermoleophilia</taxon>
        <taxon>Solirubrobacterales</taxon>
        <taxon>Solirubrobacteraceae</taxon>
        <taxon>Solirubrobacter</taxon>
    </lineage>
</organism>
<sequence>MSGTTTLELPRGASSAGIARLLMTAHGADLPSDRLKSANLLVSELVSNALRHGAGRIELTIHSGADGVRAEVSDEGTGAKIVKSDPRPARGGWGLHFVDRLSTSWGVAGDASRVWFHVA</sequence>
<evidence type="ECO:0000313" key="4">
    <source>
        <dbReference type="Proteomes" id="UP000278962"/>
    </source>
</evidence>
<dbReference type="Gene3D" id="3.30.565.10">
    <property type="entry name" value="Histidine kinase-like ATPase, C-terminal domain"/>
    <property type="match status" value="1"/>
</dbReference>
<feature type="domain" description="Histidine kinase/HSP90-like ATPase" evidence="2">
    <location>
        <begin position="24"/>
        <end position="104"/>
    </location>
</feature>
<keyword evidence="1" id="KW-0723">Serine/threonine-protein kinase</keyword>
<dbReference type="InterPro" id="IPR050267">
    <property type="entry name" value="Anti-sigma-factor_SerPK"/>
</dbReference>
<dbReference type="InterPro" id="IPR036890">
    <property type="entry name" value="HATPase_C_sf"/>
</dbReference>
<reference evidence="3 4" key="1">
    <citation type="submission" date="2018-10" db="EMBL/GenBank/DDBJ databases">
        <title>Genomic Encyclopedia of Archaeal and Bacterial Type Strains, Phase II (KMG-II): from individual species to whole genera.</title>
        <authorList>
            <person name="Goeker M."/>
        </authorList>
    </citation>
    <scope>NUCLEOTIDE SEQUENCE [LARGE SCALE GENOMIC DNA]</scope>
    <source>
        <strain evidence="3 4">DSM 14954</strain>
    </source>
</reference>
<dbReference type="RefSeq" id="WP_121257342.1">
    <property type="nucleotide sequence ID" value="NZ_RBIL01000002.1"/>
</dbReference>
<dbReference type="Pfam" id="PF13581">
    <property type="entry name" value="HATPase_c_2"/>
    <property type="match status" value="1"/>
</dbReference>
<dbReference type="EMBL" id="RBIL01000002">
    <property type="protein sequence ID" value="RKQ88115.1"/>
    <property type="molecule type" value="Genomic_DNA"/>
</dbReference>
<dbReference type="OrthoDB" id="4166172at2"/>
<dbReference type="GO" id="GO:0004674">
    <property type="term" value="F:protein serine/threonine kinase activity"/>
    <property type="evidence" value="ECO:0007669"/>
    <property type="project" value="UniProtKB-KW"/>
</dbReference>
<evidence type="ECO:0000256" key="1">
    <source>
        <dbReference type="ARBA" id="ARBA00022527"/>
    </source>
</evidence>
<accession>A0A660L465</accession>
<keyword evidence="4" id="KW-1185">Reference proteome</keyword>
<dbReference type="AlphaFoldDB" id="A0A660L465"/>
<dbReference type="Proteomes" id="UP000278962">
    <property type="component" value="Unassembled WGS sequence"/>
</dbReference>
<dbReference type="PANTHER" id="PTHR35526:SF3">
    <property type="entry name" value="ANTI-SIGMA-F FACTOR RSBW"/>
    <property type="match status" value="1"/>
</dbReference>